<dbReference type="Gene3D" id="2.30.110.10">
    <property type="entry name" value="Electron Transport, Fmn-binding Protein, Chain A"/>
    <property type="match status" value="1"/>
</dbReference>
<dbReference type="InterPro" id="IPR007396">
    <property type="entry name" value="TR_PAI2-type"/>
</dbReference>
<organism evidence="1 2">
    <name type="scientific">Christiangramia gaetbulicola</name>
    <dbReference type="NCBI Taxonomy" id="703340"/>
    <lineage>
        <taxon>Bacteria</taxon>
        <taxon>Pseudomonadati</taxon>
        <taxon>Bacteroidota</taxon>
        <taxon>Flavobacteriia</taxon>
        <taxon>Flavobacteriales</taxon>
        <taxon>Flavobacteriaceae</taxon>
        <taxon>Christiangramia</taxon>
    </lineage>
</organism>
<proteinExistence type="predicted"/>
<dbReference type="SUPFAM" id="SSF50475">
    <property type="entry name" value="FMN-binding split barrel"/>
    <property type="match status" value="1"/>
</dbReference>
<dbReference type="Proteomes" id="UP000244174">
    <property type="component" value="Unassembled WGS sequence"/>
</dbReference>
<keyword evidence="2" id="KW-1185">Reference proteome</keyword>
<evidence type="ECO:0000313" key="1">
    <source>
        <dbReference type="EMBL" id="PTX44669.1"/>
    </source>
</evidence>
<name>A0A2T6ALH8_9FLAO</name>
<comment type="caution">
    <text evidence="1">The sequence shown here is derived from an EMBL/GenBank/DDBJ whole genome shotgun (WGS) entry which is preliminary data.</text>
</comment>
<dbReference type="Pfam" id="PF04299">
    <property type="entry name" value="FMN_bind_2"/>
    <property type="match status" value="1"/>
</dbReference>
<dbReference type="AlphaFoldDB" id="A0A2T6ALH8"/>
<gene>
    <name evidence="1" type="ORF">C8P64_0651</name>
</gene>
<evidence type="ECO:0000313" key="2">
    <source>
        <dbReference type="Proteomes" id="UP000244174"/>
    </source>
</evidence>
<dbReference type="EMBL" id="QBKQ01000001">
    <property type="protein sequence ID" value="PTX44669.1"/>
    <property type="molecule type" value="Genomic_DNA"/>
</dbReference>
<dbReference type="PANTHER" id="PTHR35802:SF1">
    <property type="entry name" value="PROTEASE SYNTHASE AND SPORULATION PROTEIN PAI 2"/>
    <property type="match status" value="1"/>
</dbReference>
<reference evidence="1 2" key="1">
    <citation type="submission" date="2018-04" db="EMBL/GenBank/DDBJ databases">
        <title>Genomic Encyclopedia of Archaeal and Bacterial Type Strains, Phase II (KMG-II): from individual species to whole genera.</title>
        <authorList>
            <person name="Goeker M."/>
        </authorList>
    </citation>
    <scope>NUCLEOTIDE SEQUENCE [LARGE SCALE GENOMIC DNA]</scope>
    <source>
        <strain evidence="1 2">DSM 23082</strain>
    </source>
</reference>
<sequence>MYRPEKYKKDDKNFVFSFIKENPFATVIMNGNRLMATHLPVLVQGNEDNWQLYTHLANHNEQAALVKDGAEALIIFHGPHSYISSSWYKEKDISTWDYTAVHVNAKVKIQTREELENSLEELVKHFEKEQGSPLYYKEIPKKMLEDHLPLITGFWLEPVKVEGVAKLHQSYPKHDIEAVVDNLNSSGDSMKQKLGKAIKKENNIN</sequence>
<dbReference type="PANTHER" id="PTHR35802">
    <property type="entry name" value="PROTEASE SYNTHASE AND SPORULATION PROTEIN PAI 2"/>
    <property type="match status" value="1"/>
</dbReference>
<dbReference type="OrthoDB" id="9794948at2"/>
<dbReference type="PIRSF" id="PIRSF010372">
    <property type="entry name" value="PaiB"/>
    <property type="match status" value="1"/>
</dbReference>
<accession>A0A2T6ALH8</accession>
<protein>
    <submittedName>
        <fullName evidence="1">PaiB family negative transcriptional regulator</fullName>
    </submittedName>
</protein>
<dbReference type="InterPro" id="IPR012349">
    <property type="entry name" value="Split_barrel_FMN-bd"/>
</dbReference>
<dbReference type="RefSeq" id="WP_108170603.1">
    <property type="nucleotide sequence ID" value="NZ_QBKQ01000001.1"/>
</dbReference>